<evidence type="ECO:0000313" key="1">
    <source>
        <dbReference type="EMBL" id="CAL1353927.1"/>
    </source>
</evidence>
<accession>A0AAV2CD32</accession>
<evidence type="ECO:0000313" key="2">
    <source>
        <dbReference type="Proteomes" id="UP001497516"/>
    </source>
</evidence>
<organism evidence="1 2">
    <name type="scientific">Linum trigynum</name>
    <dbReference type="NCBI Taxonomy" id="586398"/>
    <lineage>
        <taxon>Eukaryota</taxon>
        <taxon>Viridiplantae</taxon>
        <taxon>Streptophyta</taxon>
        <taxon>Embryophyta</taxon>
        <taxon>Tracheophyta</taxon>
        <taxon>Spermatophyta</taxon>
        <taxon>Magnoliopsida</taxon>
        <taxon>eudicotyledons</taxon>
        <taxon>Gunneridae</taxon>
        <taxon>Pentapetalae</taxon>
        <taxon>rosids</taxon>
        <taxon>fabids</taxon>
        <taxon>Malpighiales</taxon>
        <taxon>Linaceae</taxon>
        <taxon>Linum</taxon>
    </lineage>
</organism>
<proteinExistence type="predicted"/>
<dbReference type="AlphaFoldDB" id="A0AAV2CD32"/>
<protein>
    <submittedName>
        <fullName evidence="1">Uncharacterized protein</fullName>
    </submittedName>
</protein>
<reference evidence="1 2" key="1">
    <citation type="submission" date="2024-04" db="EMBL/GenBank/DDBJ databases">
        <authorList>
            <person name="Fracassetti M."/>
        </authorList>
    </citation>
    <scope>NUCLEOTIDE SEQUENCE [LARGE SCALE GENOMIC DNA]</scope>
</reference>
<name>A0AAV2CD32_9ROSI</name>
<gene>
    <name evidence="1" type="ORF">LTRI10_LOCUS1789</name>
</gene>
<keyword evidence="2" id="KW-1185">Reference proteome</keyword>
<dbReference type="Proteomes" id="UP001497516">
    <property type="component" value="Chromosome 1"/>
</dbReference>
<sequence length="77" mass="8462">MGGLGLNGIGRRERKVYGGQASSALEKDCSAPYVRSAILQLDDNRGVRFFRSRRVQFPAGDFLAQGSTVEARPLRHP</sequence>
<dbReference type="EMBL" id="OZ034813">
    <property type="protein sequence ID" value="CAL1353927.1"/>
    <property type="molecule type" value="Genomic_DNA"/>
</dbReference>